<reference evidence="5 6" key="1">
    <citation type="submission" date="2013-03" db="EMBL/GenBank/DDBJ databases">
        <authorList>
            <person name="Le V."/>
        </authorList>
    </citation>
    <scope>NUCLEOTIDE SEQUENCE [LARGE SCALE GENOMIC DNA]</scope>
    <source>
        <strain evidence="5 6">BiD32</strain>
    </source>
</reference>
<dbReference type="Pfam" id="PF00106">
    <property type="entry name" value="adh_short"/>
    <property type="match status" value="1"/>
</dbReference>
<protein>
    <submittedName>
        <fullName evidence="5">Short chain dehydrogenase</fullName>
    </submittedName>
</protein>
<dbReference type="PRINTS" id="PR00081">
    <property type="entry name" value="GDHRDH"/>
</dbReference>
<dbReference type="InterPro" id="IPR002347">
    <property type="entry name" value="SDR_fam"/>
</dbReference>
<accession>N1MQ76</accession>
<dbReference type="GO" id="GO:0016616">
    <property type="term" value="F:oxidoreductase activity, acting on the CH-OH group of donors, NAD or NADP as acceptor"/>
    <property type="evidence" value="ECO:0007669"/>
    <property type="project" value="InterPro"/>
</dbReference>
<evidence type="ECO:0000256" key="4">
    <source>
        <dbReference type="RuleBase" id="RU000363"/>
    </source>
</evidence>
<dbReference type="CDD" id="cd05324">
    <property type="entry name" value="carb_red_PTCR-like_SDR_c"/>
    <property type="match status" value="1"/>
</dbReference>
<gene>
    <name evidence="5" type="ORF">EBBID32_34430</name>
</gene>
<dbReference type="EMBL" id="CAVK010000170">
    <property type="protein sequence ID" value="CCW19081.1"/>
    <property type="molecule type" value="Genomic_DNA"/>
</dbReference>
<comment type="caution">
    <text evidence="5">The sequence shown here is derived from an EMBL/GenBank/DDBJ whole genome shotgun (WGS) entry which is preliminary data.</text>
</comment>
<dbReference type="InterPro" id="IPR036291">
    <property type="entry name" value="NAD(P)-bd_dom_sf"/>
</dbReference>
<organism evidence="5 6">
    <name type="scientific">Sphingobium indicum BiD32</name>
    <dbReference type="NCBI Taxonomy" id="1301087"/>
    <lineage>
        <taxon>Bacteria</taxon>
        <taxon>Pseudomonadati</taxon>
        <taxon>Pseudomonadota</taxon>
        <taxon>Alphaproteobacteria</taxon>
        <taxon>Sphingomonadales</taxon>
        <taxon>Sphingomonadaceae</taxon>
        <taxon>Sphingobium</taxon>
    </lineage>
</organism>
<dbReference type="PRINTS" id="PR00080">
    <property type="entry name" value="SDRFAMILY"/>
</dbReference>
<dbReference type="InterPro" id="IPR020904">
    <property type="entry name" value="Sc_DH/Rdtase_CS"/>
</dbReference>
<dbReference type="AlphaFoldDB" id="N1MQ76"/>
<evidence type="ECO:0000256" key="3">
    <source>
        <dbReference type="ARBA" id="ARBA00023002"/>
    </source>
</evidence>
<dbReference type="PROSITE" id="PS00061">
    <property type="entry name" value="ADH_SHORT"/>
    <property type="match status" value="1"/>
</dbReference>
<dbReference type="RefSeq" id="WP_006961681.1">
    <property type="nucleotide sequence ID" value="NZ_CAVK010000170.1"/>
</dbReference>
<name>N1MQ76_9SPHN</name>
<evidence type="ECO:0000313" key="5">
    <source>
        <dbReference type="EMBL" id="CCW19081.1"/>
    </source>
</evidence>
<evidence type="ECO:0000256" key="2">
    <source>
        <dbReference type="ARBA" id="ARBA00022857"/>
    </source>
</evidence>
<evidence type="ECO:0000256" key="1">
    <source>
        <dbReference type="ARBA" id="ARBA00006484"/>
    </source>
</evidence>
<comment type="similarity">
    <text evidence="1 4">Belongs to the short-chain dehydrogenases/reductases (SDR) family.</text>
</comment>
<keyword evidence="2" id="KW-0521">NADP</keyword>
<dbReference type="Proteomes" id="UP000013201">
    <property type="component" value="Unassembled WGS sequence"/>
</dbReference>
<dbReference type="PANTHER" id="PTHR43490">
    <property type="entry name" value="(+)-NEOMENTHOL DEHYDROGENASE"/>
    <property type="match status" value="1"/>
</dbReference>
<dbReference type="InterPro" id="IPR045313">
    <property type="entry name" value="CBR1-like"/>
</dbReference>
<keyword evidence="3" id="KW-0560">Oxidoreductase</keyword>
<dbReference type="PANTHER" id="PTHR43490:SF99">
    <property type="entry name" value="SHORT-CHAIN DEHYDROGENASE_REDUCTASE"/>
    <property type="match status" value="1"/>
</dbReference>
<dbReference type="OrthoDB" id="9785826at2"/>
<sequence length="246" mass="26049">MADEQQDKKIALVTGATRGLGLETARQLGAKGVRVLLGARNLQVGEARAAALRAEGLDVRPIAVDLNDEATIKSAAEQIDAEFGRLDILVNNAAVMLDGDGFPSVADPQAIRDILDTNFVATVIVIQAMLPLLKKSGHGRIVNVSSSVGSMWWNGDPGNPVPDNKWLGYAASKAAMNMLTVQLAYELRDTPIKVNSICPGYVKTEMNKGGGFLTIEEGARPSVQYALIGDDGPSGGFFTAEGARAW</sequence>
<dbReference type="Gene3D" id="3.40.50.720">
    <property type="entry name" value="NAD(P)-binding Rossmann-like Domain"/>
    <property type="match status" value="1"/>
</dbReference>
<proteinExistence type="inferred from homology"/>
<reference evidence="6" key="2">
    <citation type="submission" date="2013-04" db="EMBL/GenBank/DDBJ databases">
        <title>Bisphenol A degrading Sphingobium sp. strain BiD32.</title>
        <authorList>
            <person name="Nielsen J.L."/>
            <person name="Zhou N.A."/>
            <person name="Kjeldal H."/>
        </authorList>
    </citation>
    <scope>NUCLEOTIDE SEQUENCE [LARGE SCALE GENOMIC DNA]</scope>
    <source>
        <strain evidence="6">BiD32</strain>
    </source>
</reference>
<dbReference type="SUPFAM" id="SSF51735">
    <property type="entry name" value="NAD(P)-binding Rossmann-fold domains"/>
    <property type="match status" value="1"/>
</dbReference>
<keyword evidence="6" id="KW-1185">Reference proteome</keyword>
<evidence type="ECO:0000313" key="6">
    <source>
        <dbReference type="Proteomes" id="UP000013201"/>
    </source>
</evidence>